<evidence type="ECO:0000313" key="3">
    <source>
        <dbReference type="Proteomes" id="UP000204584"/>
    </source>
</evidence>
<dbReference type="RefSeq" id="YP_009430159.1">
    <property type="nucleotide sequence ID" value="NC_022098.1"/>
</dbReference>
<proteinExistence type="predicted"/>
<dbReference type="Proteomes" id="UP000204584">
    <property type="component" value="Segment"/>
</dbReference>
<gene>
    <name evidence="2" type="ORF">psal_cds_1412</name>
</gene>
<evidence type="ECO:0000313" key="2">
    <source>
        <dbReference type="EMBL" id="ATE82320.1"/>
    </source>
</evidence>
<reference evidence="2 3" key="1">
    <citation type="journal article" date="2013" name="Science">
        <title>Pandoraviruses: amoeba viruses with genomes up to 2.5 Mb reaching that of parasitic eukaryotes.</title>
        <authorList>
            <person name="Philippe N."/>
            <person name="Legendre M."/>
            <person name="Doutre G."/>
            <person name="Coute Y."/>
            <person name="Poirot O."/>
            <person name="Lescot M."/>
            <person name="Arslan D."/>
            <person name="Seltzer V."/>
            <person name="Bertaux L."/>
            <person name="Bruley C."/>
            <person name="Garin J."/>
            <person name="Claverie J.M."/>
            <person name="Abergel C."/>
        </authorList>
    </citation>
    <scope>NUCLEOTIDE SEQUENCE [LARGE SCALE GENOMIC DNA]</scope>
</reference>
<evidence type="ECO:0000256" key="1">
    <source>
        <dbReference type="SAM" id="MobiDB-lite"/>
    </source>
</evidence>
<feature type="compositionally biased region" description="Low complexity" evidence="1">
    <location>
        <begin position="44"/>
        <end position="56"/>
    </location>
</feature>
<dbReference type="KEGG" id="vg:34568483"/>
<protein>
    <submittedName>
        <fullName evidence="2">Uncharacterized protein</fullName>
    </submittedName>
</protein>
<sequence>MLPLIKKKRKKATLFCARPLGLARCACATPRRTHARSDDDKETPSTTTPTTTTGTKENIKKETKKDDIAAKERHTFVS</sequence>
<dbReference type="EMBL" id="KC977571">
    <property type="protein sequence ID" value="ATE82320.1"/>
    <property type="molecule type" value="Genomic_DNA"/>
</dbReference>
<feature type="compositionally biased region" description="Basic and acidic residues" evidence="1">
    <location>
        <begin position="57"/>
        <end position="78"/>
    </location>
</feature>
<accession>A0A291ATW1</accession>
<keyword evidence="3" id="KW-1185">Reference proteome</keyword>
<feature type="region of interest" description="Disordered" evidence="1">
    <location>
        <begin position="29"/>
        <end position="78"/>
    </location>
</feature>
<name>A0A291ATW1_9VIRU</name>
<organism evidence="2 3">
    <name type="scientific">Pandoravirus salinus</name>
    <dbReference type="NCBI Taxonomy" id="1349410"/>
    <lineage>
        <taxon>Viruses</taxon>
        <taxon>Pandoravirus</taxon>
    </lineage>
</organism>
<dbReference type="GeneID" id="34568483"/>